<dbReference type="InterPro" id="IPR043376">
    <property type="entry name" value="NPG1-like"/>
</dbReference>
<reference evidence="1 2" key="1">
    <citation type="submission" date="2019-04" db="EMBL/GenBank/DDBJ databases">
        <title>An improved genome assembly and genetic linkage map for asparagus bean, Vigna unguiculata ssp. sesquipedialis.</title>
        <authorList>
            <person name="Xia Q."/>
            <person name="Zhang R."/>
            <person name="Dong Y."/>
        </authorList>
    </citation>
    <scope>NUCLEOTIDE SEQUENCE [LARGE SCALE GENOMIC DNA]</scope>
    <source>
        <tissue evidence="1">Leaf</tissue>
    </source>
</reference>
<protein>
    <submittedName>
        <fullName evidence="1">Uncharacterized protein</fullName>
    </submittedName>
</protein>
<keyword evidence="2" id="KW-1185">Reference proteome</keyword>
<gene>
    <name evidence="1" type="ORF">DEO72_LG4g1860</name>
</gene>
<dbReference type="SUPFAM" id="SSF48452">
    <property type="entry name" value="TPR-like"/>
    <property type="match status" value="1"/>
</dbReference>
<dbReference type="PANTHER" id="PTHR44102">
    <property type="entry name" value="PROTEIN NPG1"/>
    <property type="match status" value="1"/>
</dbReference>
<dbReference type="PANTHER" id="PTHR44102:SF19">
    <property type="entry name" value="CALMODULIN-BINDING PROTEIN"/>
    <property type="match status" value="1"/>
</dbReference>
<proteinExistence type="predicted"/>
<dbReference type="Gene3D" id="1.25.40.1040">
    <property type="match status" value="1"/>
</dbReference>
<dbReference type="AlphaFoldDB" id="A0A4D6LPT2"/>
<dbReference type="EMBL" id="CP039348">
    <property type="protein sequence ID" value="QCD90899.1"/>
    <property type="molecule type" value="Genomic_DNA"/>
</dbReference>
<accession>A0A4D6LPT2</accession>
<organism evidence="1 2">
    <name type="scientific">Vigna unguiculata</name>
    <name type="common">Cowpea</name>
    <dbReference type="NCBI Taxonomy" id="3917"/>
    <lineage>
        <taxon>Eukaryota</taxon>
        <taxon>Viridiplantae</taxon>
        <taxon>Streptophyta</taxon>
        <taxon>Embryophyta</taxon>
        <taxon>Tracheophyta</taxon>
        <taxon>Spermatophyta</taxon>
        <taxon>Magnoliopsida</taxon>
        <taxon>eudicotyledons</taxon>
        <taxon>Gunneridae</taxon>
        <taxon>Pentapetalae</taxon>
        <taxon>rosids</taxon>
        <taxon>fabids</taxon>
        <taxon>Fabales</taxon>
        <taxon>Fabaceae</taxon>
        <taxon>Papilionoideae</taxon>
        <taxon>50 kb inversion clade</taxon>
        <taxon>NPAAA clade</taxon>
        <taxon>indigoferoid/millettioid clade</taxon>
        <taxon>Phaseoleae</taxon>
        <taxon>Vigna</taxon>
    </lineage>
</organism>
<dbReference type="InterPro" id="IPR011990">
    <property type="entry name" value="TPR-like_helical_dom_sf"/>
</dbReference>
<dbReference type="Proteomes" id="UP000501690">
    <property type="component" value="Linkage Group LG4"/>
</dbReference>
<evidence type="ECO:0000313" key="1">
    <source>
        <dbReference type="EMBL" id="QCD90899.1"/>
    </source>
</evidence>
<name>A0A4D6LPT2_VIGUN</name>
<evidence type="ECO:0000313" key="2">
    <source>
        <dbReference type="Proteomes" id="UP000501690"/>
    </source>
</evidence>
<sequence length="126" mass="13704">MGLEAILCSSNAHSRQDQNLGVLSEGRGQNEEALLATINGILFEPNHVPCKILMGAMIQRVGPKFFCAARSALSDALRIEPTNRMAWHCLGLLNKQDGRISEAADCFQAASMLEESDPIETFSSIL</sequence>